<dbReference type="GO" id="GO:0005634">
    <property type="term" value="C:nucleus"/>
    <property type="evidence" value="ECO:0007669"/>
    <property type="project" value="TreeGrafter"/>
</dbReference>
<comment type="caution">
    <text evidence="3">The sequence shown here is derived from an EMBL/GenBank/DDBJ whole genome shotgun (WGS) entry which is preliminary data.</text>
</comment>
<protein>
    <recommendedName>
        <fullName evidence="2">SRR1-like domain-containing protein</fullName>
    </recommendedName>
</protein>
<evidence type="ECO:0000313" key="4">
    <source>
        <dbReference type="Proteomes" id="UP000319731"/>
    </source>
</evidence>
<dbReference type="InterPro" id="IPR012942">
    <property type="entry name" value="SRR1-like"/>
</dbReference>
<dbReference type="OrthoDB" id="551431at2759"/>
<sequence>MDGSIATEQDAPFTLVGRGGKPLKNRKVASLSTPLKPIQPLAEQRVNTHVKYKSRHGKNRRKEKTLMDHVHEVDARKVEILASPFYHDIKGIAQKYLGLLCIESDSLQHQDALSKPNTKVQDIVAYGIGSFTESWTSSSILQMALLLVLKDELSIESPIYTYDPEYTSMDCEVLQHYGILVLTEDESGHRRVESCTLFYMPHCEMWLYSNVLKSNWDDLKQIVIMGNSFADYHLKTLSDEQWLKMGSYVRKTVGLVQELPLRNTFSDKAAFNNTSLHWF</sequence>
<comment type="similarity">
    <text evidence="1">Belongs to the SRR1 family.</text>
</comment>
<dbReference type="GeneID" id="42002186"/>
<proteinExistence type="inferred from homology"/>
<reference evidence="3 4" key="1">
    <citation type="journal article" date="2019" name="Sci. Rep.">
        <title>Comparative genomics of chytrid fungi reveal insights into the obligate biotrophic and pathogenic lifestyle of Synchytrium endobioticum.</title>
        <authorList>
            <person name="van de Vossenberg B.T.L.H."/>
            <person name="Warris S."/>
            <person name="Nguyen H.D.T."/>
            <person name="van Gent-Pelzer M.P.E."/>
            <person name="Joly D.L."/>
            <person name="van de Geest H.C."/>
            <person name="Bonants P.J.M."/>
            <person name="Smith D.S."/>
            <person name="Levesque C.A."/>
            <person name="van der Lee T.A.J."/>
        </authorList>
    </citation>
    <scope>NUCLEOTIDE SEQUENCE [LARGE SCALE GENOMIC DNA]</scope>
    <source>
        <strain evidence="3 4">JEL517</strain>
    </source>
</reference>
<evidence type="ECO:0000256" key="1">
    <source>
        <dbReference type="ARBA" id="ARBA00009856"/>
    </source>
</evidence>
<dbReference type="RefSeq" id="XP_031027183.1">
    <property type="nucleotide sequence ID" value="XM_031166889.1"/>
</dbReference>
<dbReference type="GO" id="GO:0005737">
    <property type="term" value="C:cytoplasm"/>
    <property type="evidence" value="ECO:0007669"/>
    <property type="project" value="TreeGrafter"/>
</dbReference>
<organism evidence="3 4">
    <name type="scientific">Synchytrium microbalum</name>
    <dbReference type="NCBI Taxonomy" id="1806994"/>
    <lineage>
        <taxon>Eukaryota</taxon>
        <taxon>Fungi</taxon>
        <taxon>Fungi incertae sedis</taxon>
        <taxon>Chytridiomycota</taxon>
        <taxon>Chytridiomycota incertae sedis</taxon>
        <taxon>Chytridiomycetes</taxon>
        <taxon>Synchytriales</taxon>
        <taxon>Synchytriaceae</taxon>
        <taxon>Synchytrium</taxon>
    </lineage>
</organism>
<dbReference type="AlphaFoldDB" id="A0A507CHN6"/>
<dbReference type="PANTHER" id="PTHR28626">
    <property type="entry name" value="SRR1-LIKE PROTEIN"/>
    <property type="match status" value="1"/>
</dbReference>
<evidence type="ECO:0000313" key="3">
    <source>
        <dbReference type="EMBL" id="TPX37113.1"/>
    </source>
</evidence>
<dbReference type="InterPro" id="IPR040044">
    <property type="entry name" value="SRR1L"/>
</dbReference>
<name>A0A507CHN6_9FUNG</name>
<dbReference type="Proteomes" id="UP000319731">
    <property type="component" value="Unassembled WGS sequence"/>
</dbReference>
<dbReference type="PANTHER" id="PTHR28626:SF3">
    <property type="entry name" value="SRR1-LIKE PROTEIN"/>
    <property type="match status" value="1"/>
</dbReference>
<accession>A0A507CHN6</accession>
<evidence type="ECO:0000259" key="2">
    <source>
        <dbReference type="Pfam" id="PF07985"/>
    </source>
</evidence>
<dbReference type="Pfam" id="PF07985">
    <property type="entry name" value="SRR1"/>
    <property type="match status" value="1"/>
</dbReference>
<feature type="domain" description="SRR1-like" evidence="2">
    <location>
        <begin position="110"/>
        <end position="278"/>
    </location>
</feature>
<keyword evidence="4" id="KW-1185">Reference proteome</keyword>
<gene>
    <name evidence="3" type="ORF">SmJEL517_g00961</name>
</gene>
<dbReference type="EMBL" id="QEAO01000003">
    <property type="protein sequence ID" value="TPX37113.1"/>
    <property type="molecule type" value="Genomic_DNA"/>
</dbReference>